<dbReference type="Pfam" id="PF05239">
    <property type="entry name" value="PRC"/>
    <property type="match status" value="1"/>
</dbReference>
<dbReference type="PANTHER" id="PTHR36505:SF1">
    <property type="entry name" value="BLR1072 PROTEIN"/>
    <property type="match status" value="1"/>
</dbReference>
<dbReference type="Gene3D" id="2.30.30.240">
    <property type="entry name" value="PRC-barrel domain"/>
    <property type="match status" value="1"/>
</dbReference>
<evidence type="ECO:0000313" key="5">
    <source>
        <dbReference type="Proteomes" id="UP001528672"/>
    </source>
</evidence>
<name>A0ABT5MHD6_9BURK</name>
<feature type="signal peptide" evidence="2">
    <location>
        <begin position="1"/>
        <end position="27"/>
    </location>
</feature>
<reference evidence="4 5" key="1">
    <citation type="submission" date="2023-02" db="EMBL/GenBank/DDBJ databases">
        <title>Bacterial whole genome sequence for Curvibacter sp. HBC28.</title>
        <authorList>
            <person name="Le V."/>
            <person name="Ko S.-R."/>
            <person name="Ahn C.-Y."/>
            <person name="Oh H.-M."/>
        </authorList>
    </citation>
    <scope>NUCLEOTIDE SEQUENCE [LARGE SCALE GENOMIC DNA]</scope>
    <source>
        <strain evidence="4 5">HBC28</strain>
    </source>
</reference>
<proteinExistence type="predicted"/>
<dbReference type="Proteomes" id="UP001528672">
    <property type="component" value="Unassembled WGS sequence"/>
</dbReference>
<keyword evidence="2" id="KW-0732">Signal</keyword>
<evidence type="ECO:0000256" key="1">
    <source>
        <dbReference type="SAM" id="Coils"/>
    </source>
</evidence>
<keyword evidence="1" id="KW-0175">Coiled coil</keyword>
<organism evidence="4 5">
    <name type="scientific">Curvibacter microcysteis</name>
    <dbReference type="NCBI Taxonomy" id="3026419"/>
    <lineage>
        <taxon>Bacteria</taxon>
        <taxon>Pseudomonadati</taxon>
        <taxon>Pseudomonadota</taxon>
        <taxon>Betaproteobacteria</taxon>
        <taxon>Burkholderiales</taxon>
        <taxon>Comamonadaceae</taxon>
        <taxon>Curvibacter</taxon>
    </lineage>
</organism>
<dbReference type="EMBL" id="JAQSIO010000005">
    <property type="protein sequence ID" value="MDD0815994.1"/>
    <property type="molecule type" value="Genomic_DNA"/>
</dbReference>
<dbReference type="SUPFAM" id="SSF50346">
    <property type="entry name" value="PRC-barrel domain"/>
    <property type="match status" value="1"/>
</dbReference>
<evidence type="ECO:0000256" key="2">
    <source>
        <dbReference type="SAM" id="SignalP"/>
    </source>
</evidence>
<sequence length="228" mass="24223">MTHLLSPITLAAWMTLGVLGVTPAVQAQVAGSSTTLQTQVTPSTEVAMGWSVKKTLLGKAVYNDAGAKVGKIEDLIIAPERNVSFVILGAGGFVGIGRHDVAIPVGQIQDRGGRLILPGASKDSLKALPTFTYVSDTRLRDQFLAQADKDIAEAKASLQDLEKKASTAATEAKARMDVQASALRDDIQSAETRLAEMRQATAVHWRDFEASVNAATLRLRKSIDKAVG</sequence>
<keyword evidence="5" id="KW-1185">Reference proteome</keyword>
<dbReference type="InterPro" id="IPR011033">
    <property type="entry name" value="PRC_barrel-like_sf"/>
</dbReference>
<dbReference type="RefSeq" id="WP_273927685.1">
    <property type="nucleotide sequence ID" value="NZ_JAQSIN010000011.1"/>
</dbReference>
<accession>A0ABT5MHD6</accession>
<feature type="chain" id="PRO_5046390095" evidence="2">
    <location>
        <begin position="28"/>
        <end position="228"/>
    </location>
</feature>
<comment type="caution">
    <text evidence="4">The sequence shown here is derived from an EMBL/GenBank/DDBJ whole genome shotgun (WGS) entry which is preliminary data.</text>
</comment>
<evidence type="ECO:0000313" key="4">
    <source>
        <dbReference type="EMBL" id="MDD0815994.1"/>
    </source>
</evidence>
<feature type="coiled-coil region" evidence="1">
    <location>
        <begin position="144"/>
        <end position="200"/>
    </location>
</feature>
<gene>
    <name evidence="4" type="ORF">PSQ39_15260</name>
</gene>
<protein>
    <submittedName>
        <fullName evidence="4">PRC-barrel domain-containing protein</fullName>
    </submittedName>
</protein>
<evidence type="ECO:0000259" key="3">
    <source>
        <dbReference type="Pfam" id="PF05239"/>
    </source>
</evidence>
<feature type="domain" description="PRC-barrel" evidence="3">
    <location>
        <begin position="55"/>
        <end position="118"/>
    </location>
</feature>
<dbReference type="PANTHER" id="PTHR36505">
    <property type="entry name" value="BLR1072 PROTEIN"/>
    <property type="match status" value="1"/>
</dbReference>
<dbReference type="InterPro" id="IPR027275">
    <property type="entry name" value="PRC-brl_dom"/>
</dbReference>